<proteinExistence type="predicted"/>
<dbReference type="SUPFAM" id="SSF53383">
    <property type="entry name" value="PLP-dependent transferases"/>
    <property type="match status" value="1"/>
</dbReference>
<keyword evidence="3" id="KW-0032">Aminotransferase</keyword>
<keyword evidence="4" id="KW-1185">Reference proteome</keyword>
<evidence type="ECO:0000259" key="2">
    <source>
        <dbReference type="Pfam" id="PF00266"/>
    </source>
</evidence>
<dbReference type="InterPro" id="IPR015424">
    <property type="entry name" value="PyrdxlP-dep_Trfase"/>
</dbReference>
<dbReference type="InterPro" id="IPR015422">
    <property type="entry name" value="PyrdxlP-dep_Trfase_small"/>
</dbReference>
<reference evidence="3" key="1">
    <citation type="submission" date="2020-03" db="EMBL/GenBank/DDBJ databases">
        <title>Genome of Pelagibius litoralis DSM 21314T.</title>
        <authorList>
            <person name="Wang G."/>
        </authorList>
    </citation>
    <scope>NUCLEOTIDE SEQUENCE</scope>
    <source>
        <strain evidence="3">DSM 21314</strain>
    </source>
</reference>
<accession>A0A967EUT7</accession>
<dbReference type="Pfam" id="PF00266">
    <property type="entry name" value="Aminotran_5"/>
    <property type="match status" value="1"/>
</dbReference>
<evidence type="ECO:0000256" key="1">
    <source>
        <dbReference type="ARBA" id="ARBA00022898"/>
    </source>
</evidence>
<dbReference type="EMBL" id="JAAQPH010000002">
    <property type="protein sequence ID" value="NIA67517.1"/>
    <property type="molecule type" value="Genomic_DNA"/>
</dbReference>
<dbReference type="AlphaFoldDB" id="A0A967EUT7"/>
<dbReference type="Gene3D" id="3.40.640.10">
    <property type="entry name" value="Type I PLP-dependent aspartate aminotransferase-like (Major domain)"/>
    <property type="match status" value="1"/>
</dbReference>
<keyword evidence="3" id="KW-0808">Transferase</keyword>
<name>A0A967EUT7_9PROT</name>
<dbReference type="GO" id="GO:0008483">
    <property type="term" value="F:transaminase activity"/>
    <property type="evidence" value="ECO:0007669"/>
    <property type="project" value="UniProtKB-KW"/>
</dbReference>
<comment type="caution">
    <text evidence="3">The sequence shown here is derived from an EMBL/GenBank/DDBJ whole genome shotgun (WGS) entry which is preliminary data.</text>
</comment>
<dbReference type="InterPro" id="IPR015421">
    <property type="entry name" value="PyrdxlP-dep_Trfase_major"/>
</dbReference>
<feature type="domain" description="Aminotransferase class V" evidence="2">
    <location>
        <begin position="56"/>
        <end position="315"/>
    </location>
</feature>
<evidence type="ECO:0000313" key="3">
    <source>
        <dbReference type="EMBL" id="NIA67517.1"/>
    </source>
</evidence>
<evidence type="ECO:0000313" key="4">
    <source>
        <dbReference type="Proteomes" id="UP000761264"/>
    </source>
</evidence>
<dbReference type="InterPro" id="IPR000192">
    <property type="entry name" value="Aminotrans_V_dom"/>
</dbReference>
<gene>
    <name evidence="3" type="ORF">HBA54_02825</name>
</gene>
<dbReference type="RefSeq" id="WP_167221160.1">
    <property type="nucleotide sequence ID" value="NZ_JAAQPH010000002.1"/>
</dbReference>
<dbReference type="Proteomes" id="UP000761264">
    <property type="component" value="Unassembled WGS sequence"/>
</dbReference>
<dbReference type="Gene3D" id="3.90.1150.10">
    <property type="entry name" value="Aspartate Aminotransferase, domain 1"/>
    <property type="match status" value="1"/>
</dbReference>
<protein>
    <submittedName>
        <fullName evidence="3">Aminotransferase class V-fold PLP-dependent enzyme</fullName>
    </submittedName>
</protein>
<organism evidence="3 4">
    <name type="scientific">Pelagibius litoralis</name>
    <dbReference type="NCBI Taxonomy" id="374515"/>
    <lineage>
        <taxon>Bacteria</taxon>
        <taxon>Pseudomonadati</taxon>
        <taxon>Pseudomonadota</taxon>
        <taxon>Alphaproteobacteria</taxon>
        <taxon>Rhodospirillales</taxon>
        <taxon>Rhodovibrionaceae</taxon>
        <taxon>Pelagibius</taxon>
    </lineage>
</organism>
<keyword evidence="1" id="KW-0663">Pyridoxal phosphate</keyword>
<sequence>MTNHKAHFSRSLQAAPGRLHFAAHSHHLWPDVTFDAQAACWEDAARLADRKWERVFGEVMPQTQQAIARVLGLSSPDTIAFAPNTHELLCRLLSCLPVDRAPRILCSDSEFYSFTRQVARLEEEGLADVTRVPVEPFTDFASRFAAAAEKGTYDLIFVSQVFFNSGFAIAALEDLVRSLPDDETFIVVDGYHGFLARPTDLGPVEGRIFYLSGGYKYAMAGEGVCFLHAPDGYGPRPRNTGWYAAFGALEQMAGEGVAYAADGRRFLGATFDPVGIYRLRAVLSLLDDLGLGAGEIHAHALALQCRFIEGLERLSPAVLPLGSLLLDPRDVSCGQFLTFDLAAEQAAALQARLMAAEVITDHRGSRLRFGFGIYQDETDVAQLLDRIAAL</sequence>